<name>A0A0C3QE68_9AGAM</name>
<dbReference type="OrthoDB" id="3044029at2759"/>
<dbReference type="STRING" id="1051891.A0A0C3QE68"/>
<dbReference type="HOGENOM" id="CLU_092528_0_0_1"/>
<keyword evidence="1" id="KW-0732">Signal</keyword>
<accession>A0A0C3QE68</accession>
<reference evidence="3" key="2">
    <citation type="submission" date="2015-01" db="EMBL/GenBank/DDBJ databases">
        <title>Evolutionary Origins and Diversification of the Mycorrhizal Mutualists.</title>
        <authorList>
            <consortium name="DOE Joint Genome Institute"/>
            <consortium name="Mycorrhizal Genomics Consortium"/>
            <person name="Kohler A."/>
            <person name="Kuo A."/>
            <person name="Nagy L.G."/>
            <person name="Floudas D."/>
            <person name="Copeland A."/>
            <person name="Barry K.W."/>
            <person name="Cichocki N."/>
            <person name="Veneault-Fourrey C."/>
            <person name="LaButti K."/>
            <person name="Lindquist E.A."/>
            <person name="Lipzen A."/>
            <person name="Lundell T."/>
            <person name="Morin E."/>
            <person name="Murat C."/>
            <person name="Riley R."/>
            <person name="Ohm R."/>
            <person name="Sun H."/>
            <person name="Tunlid A."/>
            <person name="Henrissat B."/>
            <person name="Grigoriev I.V."/>
            <person name="Hibbett D.S."/>
            <person name="Martin F."/>
        </authorList>
    </citation>
    <scope>NUCLEOTIDE SEQUENCE [LARGE SCALE GENOMIC DNA]</scope>
    <source>
        <strain evidence="3">MUT 4182</strain>
    </source>
</reference>
<dbReference type="Proteomes" id="UP000054248">
    <property type="component" value="Unassembled WGS sequence"/>
</dbReference>
<dbReference type="AlphaFoldDB" id="A0A0C3QE68"/>
<organism evidence="2 3">
    <name type="scientific">Tulasnella calospora MUT 4182</name>
    <dbReference type="NCBI Taxonomy" id="1051891"/>
    <lineage>
        <taxon>Eukaryota</taxon>
        <taxon>Fungi</taxon>
        <taxon>Dikarya</taxon>
        <taxon>Basidiomycota</taxon>
        <taxon>Agaricomycotina</taxon>
        <taxon>Agaricomycetes</taxon>
        <taxon>Cantharellales</taxon>
        <taxon>Tulasnellaceae</taxon>
        <taxon>Tulasnella</taxon>
    </lineage>
</organism>
<feature type="chain" id="PRO_5002168389" evidence="1">
    <location>
        <begin position="22"/>
        <end position="189"/>
    </location>
</feature>
<protein>
    <submittedName>
        <fullName evidence="2">Uncharacterized protein</fullName>
    </submittedName>
</protein>
<reference evidence="2 3" key="1">
    <citation type="submission" date="2014-04" db="EMBL/GenBank/DDBJ databases">
        <authorList>
            <consortium name="DOE Joint Genome Institute"/>
            <person name="Kuo A."/>
            <person name="Girlanda M."/>
            <person name="Perotto S."/>
            <person name="Kohler A."/>
            <person name="Nagy L.G."/>
            <person name="Floudas D."/>
            <person name="Copeland A."/>
            <person name="Barry K.W."/>
            <person name="Cichocki N."/>
            <person name="Veneault-Fourrey C."/>
            <person name="LaButti K."/>
            <person name="Lindquist E.A."/>
            <person name="Lipzen A."/>
            <person name="Lundell T."/>
            <person name="Morin E."/>
            <person name="Murat C."/>
            <person name="Sun H."/>
            <person name="Tunlid A."/>
            <person name="Henrissat B."/>
            <person name="Grigoriev I.V."/>
            <person name="Hibbett D.S."/>
            <person name="Martin F."/>
            <person name="Nordberg H.P."/>
            <person name="Cantor M.N."/>
            <person name="Hua S.X."/>
        </authorList>
    </citation>
    <scope>NUCLEOTIDE SEQUENCE [LARGE SCALE GENOMIC DNA]</scope>
    <source>
        <strain evidence="2 3">MUT 4182</strain>
    </source>
</reference>
<keyword evidence="3" id="KW-1185">Reference proteome</keyword>
<evidence type="ECO:0000313" key="2">
    <source>
        <dbReference type="EMBL" id="KIO29390.1"/>
    </source>
</evidence>
<proteinExistence type="predicted"/>
<dbReference type="EMBL" id="KN822983">
    <property type="protein sequence ID" value="KIO29390.1"/>
    <property type="molecule type" value="Genomic_DNA"/>
</dbReference>
<gene>
    <name evidence="2" type="ORF">M407DRAFT_242625</name>
</gene>
<evidence type="ECO:0000256" key="1">
    <source>
        <dbReference type="SAM" id="SignalP"/>
    </source>
</evidence>
<evidence type="ECO:0000313" key="3">
    <source>
        <dbReference type="Proteomes" id="UP000054248"/>
    </source>
</evidence>
<feature type="signal peptide" evidence="1">
    <location>
        <begin position="1"/>
        <end position="21"/>
    </location>
</feature>
<sequence length="189" mass="19696">MKFLTSTIAIVATLLTSTATARPTIRAPGADNIVLINSESDYCMVFPKFPGMDIGASEYPGGTQTFCTNPTDSSLQGTIPAGFFRNVAYVQGTGDSGQSYVQLTGCINPGLIDRLNPADAGGQYDSNGGDTGEGNPIGSQCEGYNSYVELIEPAGNRACIRCCNDPADCPLTMDTSGCAAVIPGNYFDC</sequence>